<keyword evidence="1" id="KW-0472">Membrane</keyword>
<evidence type="ECO:0008006" key="4">
    <source>
        <dbReference type="Google" id="ProtNLM"/>
    </source>
</evidence>
<sequence length="112" mass="12456">MEISIPAELLFAVGVALFCLSLFLYARILKRLLAVIRRESGIWVLPMVGAGFLALGAIFHFIPLAIYPQLDPSRTDQLMQICQNRSAEAAGIFLAGIISILAGWMYTRWTSR</sequence>
<organism evidence="2 3">
    <name type="scientific">Candidatus Edwardsbacteria bacterium GWF2_54_11</name>
    <dbReference type="NCBI Taxonomy" id="1817851"/>
    <lineage>
        <taxon>Bacteria</taxon>
        <taxon>Candidatus Edwardsiibacteriota</taxon>
    </lineage>
</organism>
<comment type="caution">
    <text evidence="2">The sequence shown here is derived from an EMBL/GenBank/DDBJ whole genome shotgun (WGS) entry which is preliminary data.</text>
</comment>
<dbReference type="EMBL" id="MFFM01000027">
    <property type="protein sequence ID" value="OGF13001.1"/>
    <property type="molecule type" value="Genomic_DNA"/>
</dbReference>
<gene>
    <name evidence="2" type="ORF">A2024_01895</name>
</gene>
<reference evidence="2 3" key="1">
    <citation type="journal article" date="2016" name="Nat. Commun.">
        <title>Thousands of microbial genomes shed light on interconnected biogeochemical processes in an aquifer system.</title>
        <authorList>
            <person name="Anantharaman K."/>
            <person name="Brown C.T."/>
            <person name="Hug L.A."/>
            <person name="Sharon I."/>
            <person name="Castelle C.J."/>
            <person name="Probst A.J."/>
            <person name="Thomas B.C."/>
            <person name="Singh A."/>
            <person name="Wilkins M.J."/>
            <person name="Karaoz U."/>
            <person name="Brodie E.L."/>
            <person name="Williams K.H."/>
            <person name="Hubbard S.S."/>
            <person name="Banfield J.F."/>
        </authorList>
    </citation>
    <scope>NUCLEOTIDE SEQUENCE [LARGE SCALE GENOMIC DNA]</scope>
</reference>
<evidence type="ECO:0000313" key="2">
    <source>
        <dbReference type="EMBL" id="OGF13001.1"/>
    </source>
</evidence>
<evidence type="ECO:0000313" key="3">
    <source>
        <dbReference type="Proteomes" id="UP000177230"/>
    </source>
</evidence>
<feature type="transmembrane region" description="Helical" evidence="1">
    <location>
        <begin position="6"/>
        <end position="29"/>
    </location>
</feature>
<feature type="transmembrane region" description="Helical" evidence="1">
    <location>
        <begin position="87"/>
        <end position="106"/>
    </location>
</feature>
<dbReference type="AlphaFoldDB" id="A0A1F5RG13"/>
<protein>
    <recommendedName>
        <fullName evidence="4">MotA/TolQ/ExbB proton channel domain-containing protein</fullName>
    </recommendedName>
</protein>
<keyword evidence="1" id="KW-0812">Transmembrane</keyword>
<proteinExistence type="predicted"/>
<feature type="transmembrane region" description="Helical" evidence="1">
    <location>
        <begin position="41"/>
        <end position="67"/>
    </location>
</feature>
<keyword evidence="1" id="KW-1133">Transmembrane helix</keyword>
<accession>A0A1F5RG13</accession>
<evidence type="ECO:0000256" key="1">
    <source>
        <dbReference type="SAM" id="Phobius"/>
    </source>
</evidence>
<dbReference type="Proteomes" id="UP000177230">
    <property type="component" value="Unassembled WGS sequence"/>
</dbReference>
<name>A0A1F5RG13_9BACT</name>